<reference evidence="2 3" key="1">
    <citation type="submission" date="2013-11" db="EMBL/GenBank/DDBJ databases">
        <title>The Damaraland mole rat (Fukomys damarensis) genome and evolution of African mole rats.</title>
        <authorList>
            <person name="Gladyshev V.N."/>
            <person name="Fang X."/>
        </authorList>
    </citation>
    <scope>NUCLEOTIDE SEQUENCE [LARGE SCALE GENOMIC DNA]</scope>
    <source>
        <tissue evidence="2">Liver</tissue>
    </source>
</reference>
<dbReference type="EMBL" id="KN122333">
    <property type="protein sequence ID" value="KFO31007.1"/>
    <property type="molecule type" value="Genomic_DNA"/>
</dbReference>
<gene>
    <name evidence="2" type="ORF">H920_07587</name>
</gene>
<dbReference type="PANTHER" id="PTHR14390:SF2">
    <property type="entry name" value="G PATCH DOMAIN-CONTAINING PROTEIN 3"/>
    <property type="match status" value="1"/>
</dbReference>
<evidence type="ECO:0000313" key="2">
    <source>
        <dbReference type="EMBL" id="KFO31007.1"/>
    </source>
</evidence>
<dbReference type="GO" id="GO:0039536">
    <property type="term" value="P:negative regulation of RIG-I signaling pathway"/>
    <property type="evidence" value="ECO:0007669"/>
    <property type="project" value="InterPro"/>
</dbReference>
<proteinExistence type="predicted"/>
<evidence type="ECO:0000313" key="3">
    <source>
        <dbReference type="Proteomes" id="UP000028990"/>
    </source>
</evidence>
<protein>
    <submittedName>
        <fullName evidence="2">G patch domain-containing protein 3</fullName>
    </submittedName>
</protein>
<keyword evidence="3" id="KW-1185">Reference proteome</keyword>
<sequence length="263" mass="29660">MKEEEQKEKKKRRRNGGGGIRIREEEEMEKGKDEEEEAMKTTKATTAGTLMDMHHNEWEKEGQTNVAKPERVPPDAGTYSAVKSTYSGSESQIFAQAAASDARFVFKRYPEPPTQLHHHLGSEAAQTQQLLRINDGHWWVDSQGTWLPGRVAVSFADLGRPPRHPAWAPFSLRHGRSSRVGDLRMEPSPWPDLRQLPELSPPVLMPSGNAGTPLRIFWDLIPPCRLPPGIISQLQLQFPKTGSSCNVSFQREDSEWSRRSTCA</sequence>
<dbReference type="PANTHER" id="PTHR14390">
    <property type="entry name" value="G PATCH DOMAIN CONTAINING PROTEIN 3"/>
    <property type="match status" value="1"/>
</dbReference>
<feature type="region of interest" description="Disordered" evidence="1">
    <location>
        <begin position="1"/>
        <end position="50"/>
    </location>
</feature>
<organism evidence="2 3">
    <name type="scientific">Fukomys damarensis</name>
    <name type="common">Damaraland mole rat</name>
    <name type="synonym">Cryptomys damarensis</name>
    <dbReference type="NCBI Taxonomy" id="885580"/>
    <lineage>
        <taxon>Eukaryota</taxon>
        <taxon>Metazoa</taxon>
        <taxon>Chordata</taxon>
        <taxon>Craniata</taxon>
        <taxon>Vertebrata</taxon>
        <taxon>Euteleostomi</taxon>
        <taxon>Mammalia</taxon>
        <taxon>Eutheria</taxon>
        <taxon>Euarchontoglires</taxon>
        <taxon>Glires</taxon>
        <taxon>Rodentia</taxon>
        <taxon>Hystricomorpha</taxon>
        <taxon>Bathyergidae</taxon>
        <taxon>Fukomys</taxon>
    </lineage>
</organism>
<dbReference type="GO" id="GO:0045893">
    <property type="term" value="P:positive regulation of DNA-templated transcription"/>
    <property type="evidence" value="ECO:0007669"/>
    <property type="project" value="TreeGrafter"/>
</dbReference>
<dbReference type="AlphaFoldDB" id="A0A091DIU5"/>
<dbReference type="Proteomes" id="UP000028990">
    <property type="component" value="Unassembled WGS sequence"/>
</dbReference>
<name>A0A091DIU5_FUKDA</name>
<accession>A0A091DIU5</accession>
<evidence type="ECO:0000256" key="1">
    <source>
        <dbReference type="SAM" id="MobiDB-lite"/>
    </source>
</evidence>
<dbReference type="GO" id="GO:0032480">
    <property type="term" value="P:negative regulation of type I interferon production"/>
    <property type="evidence" value="ECO:0007669"/>
    <property type="project" value="InterPro"/>
</dbReference>
<dbReference type="InterPro" id="IPR040341">
    <property type="entry name" value="GPATCH3"/>
</dbReference>
<feature type="compositionally biased region" description="Basic and acidic residues" evidence="1">
    <location>
        <begin position="21"/>
        <end position="33"/>
    </location>
</feature>